<name>A0A0A9DC70_ARUDO</name>
<organism evidence="2">
    <name type="scientific">Arundo donax</name>
    <name type="common">Giant reed</name>
    <name type="synonym">Donax arundinaceus</name>
    <dbReference type="NCBI Taxonomy" id="35708"/>
    <lineage>
        <taxon>Eukaryota</taxon>
        <taxon>Viridiplantae</taxon>
        <taxon>Streptophyta</taxon>
        <taxon>Embryophyta</taxon>
        <taxon>Tracheophyta</taxon>
        <taxon>Spermatophyta</taxon>
        <taxon>Magnoliopsida</taxon>
        <taxon>Liliopsida</taxon>
        <taxon>Poales</taxon>
        <taxon>Poaceae</taxon>
        <taxon>PACMAD clade</taxon>
        <taxon>Arundinoideae</taxon>
        <taxon>Arundineae</taxon>
        <taxon>Arundo</taxon>
    </lineage>
</organism>
<protein>
    <submittedName>
        <fullName evidence="2">Uncharacterized protein</fullName>
    </submittedName>
</protein>
<proteinExistence type="predicted"/>
<keyword evidence="1" id="KW-0812">Transmembrane</keyword>
<accession>A0A0A9DC70</accession>
<dbReference type="EMBL" id="GBRH01213841">
    <property type="protein sequence ID" value="JAD84054.1"/>
    <property type="molecule type" value="Transcribed_RNA"/>
</dbReference>
<keyword evidence="1" id="KW-0472">Membrane</keyword>
<evidence type="ECO:0000313" key="2">
    <source>
        <dbReference type="EMBL" id="JAD83250.1"/>
    </source>
</evidence>
<dbReference type="AlphaFoldDB" id="A0A0A9DC70"/>
<evidence type="ECO:0000256" key="1">
    <source>
        <dbReference type="SAM" id="Phobius"/>
    </source>
</evidence>
<sequence>MQPRQVVTLFCCLLQHLILSYILLFSYFLYFLPSPCCCSSSSISPSSFLFTSSLSPLLFSCRLKCVCVCRGEMWARFAAACCLMEGWGYL</sequence>
<reference evidence="2" key="2">
    <citation type="journal article" date="2015" name="Data Brief">
        <title>Shoot transcriptome of the giant reed, Arundo donax.</title>
        <authorList>
            <person name="Barrero R.A."/>
            <person name="Guerrero F.D."/>
            <person name="Moolhuijzen P."/>
            <person name="Goolsby J.A."/>
            <person name="Tidwell J."/>
            <person name="Bellgard S.E."/>
            <person name="Bellgard M.I."/>
        </authorList>
    </citation>
    <scope>NUCLEOTIDE SEQUENCE</scope>
    <source>
        <tissue evidence="2">Shoot tissue taken approximately 20 cm above the soil surface</tissue>
    </source>
</reference>
<keyword evidence="1" id="KW-1133">Transmembrane helix</keyword>
<reference evidence="2" key="1">
    <citation type="submission" date="2014-09" db="EMBL/GenBank/DDBJ databases">
        <authorList>
            <person name="Magalhaes I.L.F."/>
            <person name="Oliveira U."/>
            <person name="Santos F.R."/>
            <person name="Vidigal T.H.D.A."/>
            <person name="Brescovit A.D."/>
            <person name="Santos A.J."/>
        </authorList>
    </citation>
    <scope>NUCLEOTIDE SEQUENCE</scope>
    <source>
        <tissue evidence="2">Shoot tissue taken approximately 20 cm above the soil surface</tissue>
    </source>
</reference>
<dbReference type="EMBL" id="GBRH01214645">
    <property type="protein sequence ID" value="JAD83250.1"/>
    <property type="molecule type" value="Transcribed_RNA"/>
</dbReference>
<feature type="transmembrane region" description="Helical" evidence="1">
    <location>
        <begin position="7"/>
        <end position="32"/>
    </location>
</feature>